<evidence type="ECO:0000256" key="7">
    <source>
        <dbReference type="ARBA" id="ARBA00022927"/>
    </source>
</evidence>
<dbReference type="PANTHER" id="PTHR12428:SF65">
    <property type="entry name" value="CYTOCHROME C OXIDASE ASSEMBLY PROTEIN COX18, MITOCHONDRIAL"/>
    <property type="match status" value="1"/>
</dbReference>
<feature type="compositionally biased region" description="Low complexity" evidence="17">
    <location>
        <begin position="358"/>
        <end position="370"/>
    </location>
</feature>
<sequence length="379" mass="40967">MLNFIYYPVSFILWVWHKAFSFLFGEAGLGGGIAWTLSVMFLVFTLRLILYKPFVAQVRSMRKMQEFQPEIAKLRKKYANDRQKQAEEMQKLQKEHGVNPVAGCLPVLVQVPVFIGLFQVLRTFSPLNADGSVRTENYFFDKAGVDSFNAASLFGAKLGNWVLQGEEALNAAGTSIASMLIVMIPLMIAAGIFTHITARHSVARQTAAQGENPQTAIMNKLMLYVFPIGVVVGAPFLPLAVLLYWVSNNLWTLGQQYVVYRRIDAEESEKAEQKTATQQSLAPRPGQKPVRPETAVPMEKKKTPGAKPVAPRKPAVGAKPVRPGGSTAKAGGSSNGAAKPSGSTAKPAGGANGGAGSSGDTARSGGSARPPARRPRKRR</sequence>
<reference evidence="20" key="1">
    <citation type="submission" date="2021-04" db="EMBL/GenBank/DDBJ databases">
        <title>Pseudonocardia sp. nov., isolated from sandy soil of mangrove forest.</title>
        <authorList>
            <person name="Zan Z."/>
            <person name="Huang R."/>
            <person name="Liu W."/>
        </authorList>
    </citation>
    <scope>NUCLEOTIDE SEQUENCE</scope>
    <source>
        <strain evidence="20">S2-4</strain>
    </source>
</reference>
<evidence type="ECO:0000256" key="15">
    <source>
        <dbReference type="ARBA" id="ARBA00033342"/>
    </source>
</evidence>
<evidence type="ECO:0000256" key="10">
    <source>
        <dbReference type="ARBA" id="ARBA00023186"/>
    </source>
</evidence>
<evidence type="ECO:0000256" key="18">
    <source>
        <dbReference type="SAM" id="Phobius"/>
    </source>
</evidence>
<feature type="transmembrane region" description="Helical" evidence="18">
    <location>
        <begin position="33"/>
        <end position="54"/>
    </location>
</feature>
<evidence type="ECO:0000256" key="2">
    <source>
        <dbReference type="ARBA" id="ARBA00010527"/>
    </source>
</evidence>
<evidence type="ECO:0000256" key="16">
    <source>
        <dbReference type="RuleBase" id="RU003945"/>
    </source>
</evidence>
<comment type="similarity">
    <text evidence="2">Belongs to the OXA1/ALB3/YidC family. Type 1 subfamily.</text>
</comment>
<gene>
    <name evidence="20" type="primary">yidC</name>
    <name evidence="20" type="ORF">KDL28_23590</name>
</gene>
<feature type="transmembrane region" description="Helical" evidence="18">
    <location>
        <begin position="221"/>
        <end position="246"/>
    </location>
</feature>
<dbReference type="PANTHER" id="PTHR12428">
    <property type="entry name" value="OXA1"/>
    <property type="match status" value="1"/>
</dbReference>
<name>A0ABT1A4V8_9PSEU</name>
<keyword evidence="8 18" id="KW-1133">Transmembrane helix</keyword>
<evidence type="ECO:0000256" key="6">
    <source>
        <dbReference type="ARBA" id="ARBA00022692"/>
    </source>
</evidence>
<evidence type="ECO:0000256" key="17">
    <source>
        <dbReference type="SAM" id="MobiDB-lite"/>
    </source>
</evidence>
<keyword evidence="21" id="KW-1185">Reference proteome</keyword>
<dbReference type="EMBL" id="JAGSOV010000049">
    <property type="protein sequence ID" value="MCO1658048.1"/>
    <property type="molecule type" value="Genomic_DNA"/>
</dbReference>
<dbReference type="NCBIfam" id="NF002899">
    <property type="entry name" value="PRK03449.1"/>
    <property type="match status" value="1"/>
</dbReference>
<dbReference type="InterPro" id="IPR001708">
    <property type="entry name" value="YidC/ALB3/OXA1/COX18"/>
</dbReference>
<proteinExistence type="inferred from homology"/>
<evidence type="ECO:0000313" key="21">
    <source>
        <dbReference type="Proteomes" id="UP001165283"/>
    </source>
</evidence>
<keyword evidence="4" id="KW-0813">Transport</keyword>
<comment type="subunit">
    <text evidence="12">Interacts with the Sec translocase complex via SecD. Specifically interacts with transmembrane segments of nascent integral membrane proteins during membrane integration.</text>
</comment>
<dbReference type="Pfam" id="PF02096">
    <property type="entry name" value="60KD_IMP"/>
    <property type="match status" value="1"/>
</dbReference>
<comment type="subcellular location">
    <subcellularLocation>
        <location evidence="1">Cell membrane</location>
        <topology evidence="1">Multi-pass membrane protein</topology>
    </subcellularLocation>
    <subcellularLocation>
        <location evidence="16">Membrane</location>
        <topology evidence="16">Multi-pass membrane protein</topology>
    </subcellularLocation>
</comment>
<feature type="compositionally biased region" description="Low complexity" evidence="17">
    <location>
        <begin position="323"/>
        <end position="343"/>
    </location>
</feature>
<evidence type="ECO:0000256" key="5">
    <source>
        <dbReference type="ARBA" id="ARBA00022475"/>
    </source>
</evidence>
<dbReference type="CDD" id="cd20070">
    <property type="entry name" value="5TM_YidC_Alb3"/>
    <property type="match status" value="1"/>
</dbReference>
<keyword evidence="6 16" id="KW-0812">Transmembrane</keyword>
<feature type="domain" description="Membrane insertase YidC/Oxa/ALB C-terminal" evidence="19">
    <location>
        <begin position="35"/>
        <end position="261"/>
    </location>
</feature>
<dbReference type="RefSeq" id="WP_252441693.1">
    <property type="nucleotide sequence ID" value="NZ_JAGSOV010000049.1"/>
</dbReference>
<feature type="region of interest" description="Disordered" evidence="17">
    <location>
        <begin position="271"/>
        <end position="379"/>
    </location>
</feature>
<comment type="caution">
    <text evidence="20">The sequence shown here is derived from an EMBL/GenBank/DDBJ whole genome shotgun (WGS) entry which is preliminary data.</text>
</comment>
<evidence type="ECO:0000256" key="1">
    <source>
        <dbReference type="ARBA" id="ARBA00004651"/>
    </source>
</evidence>
<evidence type="ECO:0000256" key="14">
    <source>
        <dbReference type="ARBA" id="ARBA00033245"/>
    </source>
</evidence>
<accession>A0ABT1A4V8</accession>
<dbReference type="InterPro" id="IPR028055">
    <property type="entry name" value="YidC/Oxa/ALB_C"/>
</dbReference>
<protein>
    <recommendedName>
        <fullName evidence="3">Membrane protein insertase YidC</fullName>
    </recommendedName>
    <alternativeName>
        <fullName evidence="15">Foldase YidC</fullName>
    </alternativeName>
    <alternativeName>
        <fullName evidence="14">Membrane integrase YidC</fullName>
    </alternativeName>
    <alternativeName>
        <fullName evidence="13">Membrane protein YidC</fullName>
    </alternativeName>
</protein>
<comment type="function">
    <text evidence="11">Required for the insertion and/or proper folding and/or complex formation of integral membrane proteins into the membrane. Involved in integration of membrane proteins that insert both dependently and independently of the Sec translocase complex, as well as at least some lipoproteins. Aids folding of multispanning membrane proteins.</text>
</comment>
<feature type="transmembrane region" description="Helical" evidence="18">
    <location>
        <begin position="176"/>
        <end position="196"/>
    </location>
</feature>
<dbReference type="InterPro" id="IPR047196">
    <property type="entry name" value="YidC_ALB_C"/>
</dbReference>
<keyword evidence="7" id="KW-0653">Protein transport</keyword>
<keyword evidence="10" id="KW-0143">Chaperone</keyword>
<evidence type="ECO:0000256" key="11">
    <source>
        <dbReference type="ARBA" id="ARBA00025034"/>
    </source>
</evidence>
<evidence type="ECO:0000259" key="19">
    <source>
        <dbReference type="Pfam" id="PF02096"/>
    </source>
</evidence>
<evidence type="ECO:0000256" key="13">
    <source>
        <dbReference type="ARBA" id="ARBA00031538"/>
    </source>
</evidence>
<organism evidence="20 21">
    <name type="scientific">Pseudonocardia humida</name>
    <dbReference type="NCBI Taxonomy" id="2800819"/>
    <lineage>
        <taxon>Bacteria</taxon>
        <taxon>Bacillati</taxon>
        <taxon>Actinomycetota</taxon>
        <taxon>Actinomycetes</taxon>
        <taxon>Pseudonocardiales</taxon>
        <taxon>Pseudonocardiaceae</taxon>
        <taxon>Pseudonocardia</taxon>
    </lineage>
</organism>
<evidence type="ECO:0000256" key="8">
    <source>
        <dbReference type="ARBA" id="ARBA00022989"/>
    </source>
</evidence>
<evidence type="ECO:0000256" key="9">
    <source>
        <dbReference type="ARBA" id="ARBA00023136"/>
    </source>
</evidence>
<feature type="transmembrane region" description="Helical" evidence="18">
    <location>
        <begin position="98"/>
        <end position="121"/>
    </location>
</feature>
<evidence type="ECO:0000256" key="3">
    <source>
        <dbReference type="ARBA" id="ARBA00015325"/>
    </source>
</evidence>
<keyword evidence="5" id="KW-1003">Cell membrane</keyword>
<dbReference type="NCBIfam" id="TIGR03592">
    <property type="entry name" value="yidC_oxa1_cterm"/>
    <property type="match status" value="1"/>
</dbReference>
<keyword evidence="9 18" id="KW-0472">Membrane</keyword>
<evidence type="ECO:0000313" key="20">
    <source>
        <dbReference type="EMBL" id="MCO1658048.1"/>
    </source>
</evidence>
<evidence type="ECO:0000256" key="12">
    <source>
        <dbReference type="ARBA" id="ARBA00026028"/>
    </source>
</evidence>
<evidence type="ECO:0000256" key="4">
    <source>
        <dbReference type="ARBA" id="ARBA00022448"/>
    </source>
</evidence>
<dbReference type="Proteomes" id="UP001165283">
    <property type="component" value="Unassembled WGS sequence"/>
</dbReference>